<evidence type="ECO:0000313" key="2">
    <source>
        <dbReference type="Proteomes" id="UP000037923"/>
    </source>
</evidence>
<keyword evidence="2" id="KW-1185">Reference proteome</keyword>
<dbReference type="Proteomes" id="UP000037923">
    <property type="component" value="Unassembled WGS sequence"/>
</dbReference>
<dbReference type="AlphaFoldDB" id="A0A0M9FPM2"/>
<dbReference type="RefSeq" id="XP_015651939.1">
    <property type="nucleotide sequence ID" value="XM_015809457.1"/>
</dbReference>
<gene>
    <name evidence="1" type="ORF">ABB37_09816</name>
</gene>
<accession>A0A0M9FPM2</accession>
<proteinExistence type="predicted"/>
<evidence type="ECO:0000313" key="1">
    <source>
        <dbReference type="EMBL" id="KPA73500.1"/>
    </source>
</evidence>
<protein>
    <submittedName>
        <fullName evidence="1">Uncharacterized protein</fullName>
    </submittedName>
</protein>
<organism evidence="1 2">
    <name type="scientific">Leptomonas pyrrhocoris</name>
    <name type="common">Firebug parasite</name>
    <dbReference type="NCBI Taxonomy" id="157538"/>
    <lineage>
        <taxon>Eukaryota</taxon>
        <taxon>Discoba</taxon>
        <taxon>Euglenozoa</taxon>
        <taxon>Kinetoplastea</taxon>
        <taxon>Metakinetoplastina</taxon>
        <taxon>Trypanosomatida</taxon>
        <taxon>Trypanosomatidae</taxon>
        <taxon>Leishmaniinae</taxon>
        <taxon>Leptomonas</taxon>
    </lineage>
</organism>
<dbReference type="EMBL" id="LGTL01000035">
    <property type="protein sequence ID" value="KPA73500.1"/>
    <property type="molecule type" value="Genomic_DNA"/>
</dbReference>
<dbReference type="GeneID" id="26910099"/>
<sequence>MNGTTEAQFDAAWGEVERQQKAQISQKAQLLEQDVDKELALLLSGVRESLTEDQRDIQGEFDKLIRMVEQFREGVDLWQLKAKSSIKMIEEKQRSFAILVEETSIRAAALRRDAIDRLQRRAAETEQKCHLILSSASLGSA</sequence>
<reference evidence="1 2" key="1">
    <citation type="submission" date="2015-07" db="EMBL/GenBank/DDBJ databases">
        <title>High-quality genome of monoxenous trypanosomatid Leptomonas pyrrhocoris.</title>
        <authorList>
            <person name="Flegontov P."/>
            <person name="Butenko A."/>
            <person name="Firsov S."/>
            <person name="Vlcek C."/>
            <person name="Logacheva M.D."/>
            <person name="Field M."/>
            <person name="Filatov D."/>
            <person name="Flegontova O."/>
            <person name="Gerasimov E."/>
            <person name="Jackson A.P."/>
            <person name="Kelly S."/>
            <person name="Opperdoes F."/>
            <person name="O'Reilly A."/>
            <person name="Votypka J."/>
            <person name="Yurchenko V."/>
            <person name="Lukes J."/>
        </authorList>
    </citation>
    <scope>NUCLEOTIDE SEQUENCE [LARGE SCALE GENOMIC DNA]</scope>
    <source>
        <strain evidence="1">H10</strain>
    </source>
</reference>
<dbReference type="OrthoDB" id="271058at2759"/>
<name>A0A0M9FPM2_LEPPY</name>
<dbReference type="OMA" id="DMWQLKA"/>
<dbReference type="VEuPathDB" id="TriTrypDB:LpyrH10_35_0310"/>
<comment type="caution">
    <text evidence="1">The sequence shown here is derived from an EMBL/GenBank/DDBJ whole genome shotgun (WGS) entry which is preliminary data.</text>
</comment>